<dbReference type="RefSeq" id="XP_024360727.1">
    <property type="nucleotide sequence ID" value="XM_024504959.2"/>
</dbReference>
<dbReference type="EnsemblPlants" id="Pp3c22_12420V3.1">
    <property type="protein sequence ID" value="Pp3c22_12420V3.1"/>
    <property type="gene ID" value="Pp3c22_12420"/>
</dbReference>
<evidence type="ECO:0000256" key="1">
    <source>
        <dbReference type="ARBA" id="ARBA00008614"/>
    </source>
</evidence>
<dbReference type="InterPro" id="IPR040390">
    <property type="entry name" value="TIFY/JAZ"/>
</dbReference>
<evidence type="ECO:0000259" key="3">
    <source>
        <dbReference type="PROSITE" id="PS51320"/>
    </source>
</evidence>
<dbReference type="InterPro" id="IPR010399">
    <property type="entry name" value="Tify_dom"/>
</dbReference>
<feature type="region of interest" description="Disordered" evidence="2">
    <location>
        <begin position="362"/>
        <end position="402"/>
    </location>
</feature>
<keyword evidence="6" id="KW-1185">Reference proteome</keyword>
<dbReference type="Proteomes" id="UP000006727">
    <property type="component" value="Chromosome 22"/>
</dbReference>
<evidence type="ECO:0000313" key="5">
    <source>
        <dbReference type="EnsemblPlants" id="Pp3c22_12420V3.1"/>
    </source>
</evidence>
<reference evidence="5" key="3">
    <citation type="submission" date="2020-12" db="UniProtKB">
        <authorList>
            <consortium name="EnsemblPlants"/>
        </authorList>
    </citation>
    <scope>IDENTIFICATION</scope>
</reference>
<dbReference type="GO" id="GO:0005634">
    <property type="term" value="C:nucleus"/>
    <property type="evidence" value="ECO:0000318"/>
    <property type="project" value="GO_Central"/>
</dbReference>
<feature type="compositionally biased region" description="Low complexity" evidence="2">
    <location>
        <begin position="53"/>
        <end position="64"/>
    </location>
</feature>
<dbReference type="SMART" id="SM00979">
    <property type="entry name" value="TIFY"/>
    <property type="match status" value="1"/>
</dbReference>
<feature type="region of interest" description="Disordered" evidence="2">
    <location>
        <begin position="280"/>
        <end position="327"/>
    </location>
</feature>
<dbReference type="RefSeq" id="XP_024360729.1">
    <property type="nucleotide sequence ID" value="XM_024504961.2"/>
</dbReference>
<dbReference type="HOGENOM" id="CLU_669764_0_0_1"/>
<feature type="compositionally biased region" description="Basic and acidic residues" evidence="2">
    <location>
        <begin position="150"/>
        <end position="162"/>
    </location>
</feature>
<name>A9TJF4_PHYPA</name>
<feature type="domain" description="Tify" evidence="3">
    <location>
        <begin position="324"/>
        <end position="359"/>
    </location>
</feature>
<dbReference type="AlphaFoldDB" id="A9TJF4"/>
<dbReference type="EnsemblPlants" id="Pp3c22_12420V3.2">
    <property type="protein sequence ID" value="Pp3c22_12420V3.2"/>
    <property type="gene ID" value="Pp3c22_12420"/>
</dbReference>
<dbReference type="OMA" id="SEPKHTE"/>
<evidence type="ECO:0000256" key="2">
    <source>
        <dbReference type="SAM" id="MobiDB-lite"/>
    </source>
</evidence>
<reference evidence="4 6" key="1">
    <citation type="journal article" date="2008" name="Science">
        <title>The Physcomitrella genome reveals evolutionary insights into the conquest of land by plants.</title>
        <authorList>
            <person name="Rensing S."/>
            <person name="Lang D."/>
            <person name="Zimmer A."/>
            <person name="Terry A."/>
            <person name="Salamov A."/>
            <person name="Shapiro H."/>
            <person name="Nishiyama T."/>
            <person name="Perroud P.-F."/>
            <person name="Lindquist E."/>
            <person name="Kamisugi Y."/>
            <person name="Tanahashi T."/>
            <person name="Sakakibara K."/>
            <person name="Fujita T."/>
            <person name="Oishi K."/>
            <person name="Shin-I T."/>
            <person name="Kuroki Y."/>
            <person name="Toyoda A."/>
            <person name="Suzuki Y."/>
            <person name="Hashimoto A."/>
            <person name="Yamaguchi K."/>
            <person name="Sugano A."/>
            <person name="Kohara Y."/>
            <person name="Fujiyama A."/>
            <person name="Anterola A."/>
            <person name="Aoki S."/>
            <person name="Ashton N."/>
            <person name="Barbazuk W.B."/>
            <person name="Barker E."/>
            <person name="Bennetzen J."/>
            <person name="Bezanilla M."/>
            <person name="Blankenship R."/>
            <person name="Cho S.H."/>
            <person name="Dutcher S."/>
            <person name="Estelle M."/>
            <person name="Fawcett J.A."/>
            <person name="Gundlach H."/>
            <person name="Hanada K."/>
            <person name="Heyl A."/>
            <person name="Hicks K.A."/>
            <person name="Hugh J."/>
            <person name="Lohr M."/>
            <person name="Mayer K."/>
            <person name="Melkozernov A."/>
            <person name="Murata T."/>
            <person name="Nelson D."/>
            <person name="Pils B."/>
            <person name="Prigge M."/>
            <person name="Reiss B."/>
            <person name="Renner T."/>
            <person name="Rombauts S."/>
            <person name="Rushton P."/>
            <person name="Sanderfoot A."/>
            <person name="Schween G."/>
            <person name="Shiu S.-H."/>
            <person name="Stueber K."/>
            <person name="Theodoulou F.L."/>
            <person name="Tu H."/>
            <person name="Van de Peer Y."/>
            <person name="Verrier P.J."/>
            <person name="Waters E."/>
            <person name="Wood A."/>
            <person name="Yang L."/>
            <person name="Cove D."/>
            <person name="Cuming A."/>
            <person name="Hasebe M."/>
            <person name="Lucas S."/>
            <person name="Mishler D.B."/>
            <person name="Reski R."/>
            <person name="Grigoriev I."/>
            <person name="Quatrano R.S."/>
            <person name="Boore J.L."/>
        </authorList>
    </citation>
    <scope>NUCLEOTIDE SEQUENCE [LARGE SCALE GENOMIC DNA]</scope>
    <source>
        <strain evidence="5 6">cv. Gransden 2004</strain>
    </source>
</reference>
<dbReference type="PANTHER" id="PTHR33077:SF8">
    <property type="entry name" value="PROTEIN TIFY 8"/>
    <property type="match status" value="1"/>
</dbReference>
<dbReference type="GO" id="GO:0009611">
    <property type="term" value="P:response to wounding"/>
    <property type="evidence" value="ECO:0000318"/>
    <property type="project" value="GO_Central"/>
</dbReference>
<sequence>MNLVMAEKDQPVFRDFLGLGRIDDISQVKYLTSEAIPASRTSPGFESEGDGETNNTQTSSGTSGRFKTSSTPMHVSPPFYPTIPSSSDPGSVGWQRSHAALQYHGNKSAFSKLEADTNKLPRKRDSSTIRDSLQDRLVEALESSRPQKAPRHEHSRQEKLIESCDASGDDLRLSMQPPRASSRSPPWLQQSTKPDASQRHLKKQQPYRPSQINTGVGMRGISHLGACAERAEKTERSLPIPSRENNVVGNPQLDRPAADEGSRTGLKNSVLAGLLDNAGLLHHDRSTPNPAGSSGCPPLAPQNQKTPNHNGGSESMLPSSRQAPTTSSRQLTIFYGGQAHVFDDVPPDKADAILTLAGSNGRSWSTTYSPRPAAKPTNSMSEGSMSAVEREKEHSVQSLGGSLTLTSEVQTLLRGLKQSGPLTGRSA</sequence>
<reference evidence="4 6" key="2">
    <citation type="journal article" date="2018" name="Plant J.">
        <title>The Physcomitrella patens chromosome-scale assembly reveals moss genome structure and evolution.</title>
        <authorList>
            <person name="Lang D."/>
            <person name="Ullrich K.K."/>
            <person name="Murat F."/>
            <person name="Fuchs J."/>
            <person name="Jenkins J."/>
            <person name="Haas F.B."/>
            <person name="Piednoel M."/>
            <person name="Gundlach H."/>
            <person name="Van Bel M."/>
            <person name="Meyberg R."/>
            <person name="Vives C."/>
            <person name="Morata J."/>
            <person name="Symeonidi A."/>
            <person name="Hiss M."/>
            <person name="Muchero W."/>
            <person name="Kamisugi Y."/>
            <person name="Saleh O."/>
            <person name="Blanc G."/>
            <person name="Decker E.L."/>
            <person name="van Gessel N."/>
            <person name="Grimwood J."/>
            <person name="Hayes R.D."/>
            <person name="Graham S.W."/>
            <person name="Gunter L.E."/>
            <person name="McDaniel S.F."/>
            <person name="Hoernstein S.N.W."/>
            <person name="Larsson A."/>
            <person name="Li F.W."/>
            <person name="Perroud P.F."/>
            <person name="Phillips J."/>
            <person name="Ranjan P."/>
            <person name="Rokshar D.S."/>
            <person name="Rothfels C.J."/>
            <person name="Schneider L."/>
            <person name="Shu S."/>
            <person name="Stevenson D.W."/>
            <person name="Thummler F."/>
            <person name="Tillich M."/>
            <person name="Villarreal Aguilar J.C."/>
            <person name="Widiez T."/>
            <person name="Wong G.K."/>
            <person name="Wymore A."/>
            <person name="Zhang Y."/>
            <person name="Zimmer A.D."/>
            <person name="Quatrano R.S."/>
            <person name="Mayer K.F.X."/>
            <person name="Goodstein D."/>
            <person name="Casacuberta J.M."/>
            <person name="Vandepoele K."/>
            <person name="Reski R."/>
            <person name="Cuming A.C."/>
            <person name="Tuskan G.A."/>
            <person name="Maumus F."/>
            <person name="Salse J."/>
            <person name="Schmutz J."/>
            <person name="Rensing S.A."/>
        </authorList>
    </citation>
    <scope>NUCLEOTIDE SEQUENCE [LARGE SCALE GENOMIC DNA]</scope>
    <source>
        <strain evidence="5 6">cv. Gransden 2004</strain>
    </source>
</reference>
<proteinExistence type="inferred from homology"/>
<dbReference type="EMBL" id="ABEU02000022">
    <property type="protein sequence ID" value="PNR30729.1"/>
    <property type="molecule type" value="Genomic_DNA"/>
</dbReference>
<dbReference type="PaxDb" id="3218-PP1S244_32V6.2"/>
<dbReference type="OrthoDB" id="1908882at2759"/>
<dbReference type="GO" id="GO:2000022">
    <property type="term" value="P:regulation of jasmonic acid mediated signaling pathway"/>
    <property type="evidence" value="ECO:0000318"/>
    <property type="project" value="GO_Central"/>
</dbReference>
<gene>
    <name evidence="5" type="primary">LOC112275031</name>
    <name evidence="4" type="ORF">PHYPA_027045</name>
</gene>
<feature type="region of interest" description="Disordered" evidence="2">
    <location>
        <begin position="112"/>
        <end position="131"/>
    </location>
</feature>
<dbReference type="PROSITE" id="PS51320">
    <property type="entry name" value="TIFY"/>
    <property type="match status" value="1"/>
</dbReference>
<evidence type="ECO:0000313" key="4">
    <source>
        <dbReference type="EMBL" id="PNR30729.1"/>
    </source>
</evidence>
<feature type="compositionally biased region" description="Polar residues" evidence="2">
    <location>
        <begin position="301"/>
        <end position="327"/>
    </location>
</feature>
<organism evidence="4">
    <name type="scientific">Physcomitrium patens</name>
    <name type="common">Spreading-leaved earth moss</name>
    <name type="synonym">Physcomitrella patens</name>
    <dbReference type="NCBI Taxonomy" id="3218"/>
    <lineage>
        <taxon>Eukaryota</taxon>
        <taxon>Viridiplantae</taxon>
        <taxon>Streptophyta</taxon>
        <taxon>Embryophyta</taxon>
        <taxon>Bryophyta</taxon>
        <taxon>Bryophytina</taxon>
        <taxon>Bryopsida</taxon>
        <taxon>Funariidae</taxon>
        <taxon>Funariales</taxon>
        <taxon>Funariaceae</taxon>
        <taxon>Physcomitrium</taxon>
    </lineage>
</organism>
<dbReference type="GeneID" id="112275031"/>
<accession>A9TJF4</accession>
<protein>
    <recommendedName>
        <fullName evidence="3">Tify domain-containing protein</fullName>
    </recommendedName>
</protein>
<dbReference type="GO" id="GO:0031347">
    <property type="term" value="P:regulation of defense response"/>
    <property type="evidence" value="ECO:0000318"/>
    <property type="project" value="GO_Central"/>
</dbReference>
<dbReference type="eggNOG" id="ENOG502QREB">
    <property type="taxonomic scope" value="Eukaryota"/>
</dbReference>
<feature type="compositionally biased region" description="Basic and acidic residues" evidence="2">
    <location>
        <begin position="113"/>
        <end position="131"/>
    </location>
</feature>
<dbReference type="Pfam" id="PF06200">
    <property type="entry name" value="tify"/>
    <property type="match status" value="1"/>
</dbReference>
<evidence type="ECO:0000313" key="6">
    <source>
        <dbReference type="Proteomes" id="UP000006727"/>
    </source>
</evidence>
<feature type="compositionally biased region" description="Polar residues" evidence="2">
    <location>
        <begin position="179"/>
        <end position="195"/>
    </location>
</feature>
<feature type="region of interest" description="Disordered" evidence="2">
    <location>
        <begin position="36"/>
        <end position="74"/>
    </location>
</feature>
<dbReference type="PANTHER" id="PTHR33077">
    <property type="entry name" value="PROTEIN TIFY 4A-RELATED-RELATED"/>
    <property type="match status" value="1"/>
</dbReference>
<dbReference type="RefSeq" id="XP_024360728.1">
    <property type="nucleotide sequence ID" value="XM_024504960.2"/>
</dbReference>
<dbReference type="Gramene" id="Pp3c22_12420V3.1">
    <property type="protein sequence ID" value="Pp3c22_12420V3.1"/>
    <property type="gene ID" value="Pp3c22_12420"/>
</dbReference>
<feature type="region of interest" description="Disordered" evidence="2">
    <location>
        <begin position="141"/>
        <end position="264"/>
    </location>
</feature>
<dbReference type="Gramene" id="Pp3c22_12420V3.2">
    <property type="protein sequence ID" value="Pp3c22_12420V3.2"/>
    <property type="gene ID" value="Pp3c22_12420"/>
</dbReference>
<comment type="similarity">
    <text evidence="1">Belongs to the TIFY/JAZ family.</text>
</comment>